<evidence type="ECO:0000259" key="1">
    <source>
        <dbReference type="PROSITE" id="PS51819"/>
    </source>
</evidence>
<keyword evidence="3" id="KW-1185">Reference proteome</keyword>
<dbReference type="AlphaFoldDB" id="A0A1G9J992"/>
<protein>
    <submittedName>
        <fullName evidence="2">Catechol 2,3-dioxygenase</fullName>
    </submittedName>
</protein>
<gene>
    <name evidence="2" type="ORF">SAMN05216298_3496</name>
</gene>
<dbReference type="InterPro" id="IPR037523">
    <property type="entry name" value="VOC_core"/>
</dbReference>
<dbReference type="STRING" id="380244.SAMN05216298_3496"/>
<dbReference type="Proteomes" id="UP000198662">
    <property type="component" value="Unassembled WGS sequence"/>
</dbReference>
<evidence type="ECO:0000313" key="2">
    <source>
        <dbReference type="EMBL" id="SDL33931.1"/>
    </source>
</evidence>
<dbReference type="EMBL" id="FNGF01000005">
    <property type="protein sequence ID" value="SDL33931.1"/>
    <property type="molecule type" value="Genomic_DNA"/>
</dbReference>
<dbReference type="Pfam" id="PF18029">
    <property type="entry name" value="Glyoxalase_6"/>
    <property type="match status" value="1"/>
</dbReference>
<sequence length="130" mass="14164">MTGTRLSLTSITVTAPDPRALADFYARLLGTEVAVSEPPGTNEPPEAGWAQVRTDGPTLNFEYERNWQAPVWPAAPGRPHATQHLDVHVDDLGLAVAHAVEQGARLADFQPQEDVRVLFDPAGHPFCLFL</sequence>
<dbReference type="Gene3D" id="3.10.180.10">
    <property type="entry name" value="2,3-Dihydroxybiphenyl 1,2-Dioxygenase, domain 1"/>
    <property type="match status" value="1"/>
</dbReference>
<proteinExistence type="predicted"/>
<dbReference type="RefSeq" id="WP_091051947.1">
    <property type="nucleotide sequence ID" value="NZ_FNGF01000005.1"/>
</dbReference>
<feature type="domain" description="VOC" evidence="1">
    <location>
        <begin position="7"/>
        <end position="130"/>
    </location>
</feature>
<dbReference type="InterPro" id="IPR041581">
    <property type="entry name" value="Glyoxalase_6"/>
</dbReference>
<name>A0A1G9J992_9ACTN</name>
<dbReference type="GO" id="GO:0051213">
    <property type="term" value="F:dioxygenase activity"/>
    <property type="evidence" value="ECO:0007669"/>
    <property type="project" value="UniProtKB-KW"/>
</dbReference>
<dbReference type="OrthoDB" id="1645442at2"/>
<dbReference type="PANTHER" id="PTHR35908:SF1">
    <property type="entry name" value="CONSERVED PROTEIN"/>
    <property type="match status" value="1"/>
</dbReference>
<dbReference type="PROSITE" id="PS51819">
    <property type="entry name" value="VOC"/>
    <property type="match status" value="1"/>
</dbReference>
<dbReference type="PANTHER" id="PTHR35908">
    <property type="entry name" value="HYPOTHETICAL FUSION PROTEIN"/>
    <property type="match status" value="1"/>
</dbReference>
<organism evidence="2 3">
    <name type="scientific">Glycomyces sambucus</name>
    <dbReference type="NCBI Taxonomy" id="380244"/>
    <lineage>
        <taxon>Bacteria</taxon>
        <taxon>Bacillati</taxon>
        <taxon>Actinomycetota</taxon>
        <taxon>Actinomycetes</taxon>
        <taxon>Glycomycetales</taxon>
        <taxon>Glycomycetaceae</taxon>
        <taxon>Glycomyces</taxon>
    </lineage>
</organism>
<accession>A0A1G9J992</accession>
<evidence type="ECO:0000313" key="3">
    <source>
        <dbReference type="Proteomes" id="UP000198662"/>
    </source>
</evidence>
<dbReference type="InterPro" id="IPR029068">
    <property type="entry name" value="Glyas_Bleomycin-R_OHBP_Dase"/>
</dbReference>
<keyword evidence="2" id="KW-0223">Dioxygenase</keyword>
<reference evidence="3" key="1">
    <citation type="submission" date="2016-10" db="EMBL/GenBank/DDBJ databases">
        <authorList>
            <person name="Varghese N."/>
            <person name="Submissions S."/>
        </authorList>
    </citation>
    <scope>NUCLEOTIDE SEQUENCE [LARGE SCALE GENOMIC DNA]</scope>
    <source>
        <strain evidence="3">CGMCC 4.3147</strain>
    </source>
</reference>
<dbReference type="SUPFAM" id="SSF54593">
    <property type="entry name" value="Glyoxalase/Bleomycin resistance protein/Dihydroxybiphenyl dioxygenase"/>
    <property type="match status" value="1"/>
</dbReference>
<keyword evidence="2" id="KW-0560">Oxidoreductase</keyword>